<name>A0A074ZY22_OPIVI</name>
<proteinExistence type="predicted"/>
<gene>
    <name evidence="1" type="ORF">T265_01575</name>
</gene>
<dbReference type="GeneID" id="20315763"/>
<sequence>MQVTCSQVAEVYKVSITWQTTSAAFMKLHSGGTYFMVARGAKIDPLATNHFKEIRYYRSVDNYASEFTENNERLVTTDRSEVAAFFILHPSCLIHSNDEPVKSTYHNSSMFQILRSSE</sequence>
<dbReference type="RefSeq" id="XP_009163898.1">
    <property type="nucleotide sequence ID" value="XM_009165634.1"/>
</dbReference>
<protein>
    <submittedName>
        <fullName evidence="1">Uncharacterized protein</fullName>
    </submittedName>
</protein>
<keyword evidence="2" id="KW-1185">Reference proteome</keyword>
<accession>A0A074ZY22</accession>
<evidence type="ECO:0000313" key="1">
    <source>
        <dbReference type="EMBL" id="KER32348.1"/>
    </source>
</evidence>
<dbReference type="AlphaFoldDB" id="A0A074ZY22"/>
<organism evidence="1 2">
    <name type="scientific">Opisthorchis viverrini</name>
    <name type="common">Southeast Asian liver fluke</name>
    <dbReference type="NCBI Taxonomy" id="6198"/>
    <lineage>
        <taxon>Eukaryota</taxon>
        <taxon>Metazoa</taxon>
        <taxon>Spiralia</taxon>
        <taxon>Lophotrochozoa</taxon>
        <taxon>Platyhelminthes</taxon>
        <taxon>Trematoda</taxon>
        <taxon>Digenea</taxon>
        <taxon>Opisthorchiida</taxon>
        <taxon>Opisthorchiata</taxon>
        <taxon>Opisthorchiidae</taxon>
        <taxon>Opisthorchis</taxon>
    </lineage>
</organism>
<evidence type="ECO:0000313" key="2">
    <source>
        <dbReference type="Proteomes" id="UP000054324"/>
    </source>
</evidence>
<dbReference type="KEGG" id="ovi:T265_01575"/>
<dbReference type="Proteomes" id="UP000054324">
    <property type="component" value="Unassembled WGS sequence"/>
</dbReference>
<dbReference type="EMBL" id="KL596635">
    <property type="protein sequence ID" value="KER32348.1"/>
    <property type="molecule type" value="Genomic_DNA"/>
</dbReference>
<dbReference type="CTD" id="20315763"/>
<reference evidence="1 2" key="1">
    <citation type="submission" date="2013-11" db="EMBL/GenBank/DDBJ databases">
        <title>Opisthorchis viverrini - life in the bile duct.</title>
        <authorList>
            <person name="Young N.D."/>
            <person name="Nagarajan N."/>
            <person name="Lin S.J."/>
            <person name="Korhonen P.K."/>
            <person name="Jex A.R."/>
            <person name="Hall R.S."/>
            <person name="Safavi-Hemami H."/>
            <person name="Kaewkong W."/>
            <person name="Bertrand D."/>
            <person name="Gao S."/>
            <person name="Seet Q."/>
            <person name="Wongkham S."/>
            <person name="Teh B.T."/>
            <person name="Wongkham C."/>
            <person name="Intapan P.M."/>
            <person name="Maleewong W."/>
            <person name="Yang X."/>
            <person name="Hu M."/>
            <person name="Wang Z."/>
            <person name="Hofmann A."/>
            <person name="Sternberg P.W."/>
            <person name="Tan P."/>
            <person name="Wang J."/>
            <person name="Gasser R.B."/>
        </authorList>
    </citation>
    <scope>NUCLEOTIDE SEQUENCE [LARGE SCALE GENOMIC DNA]</scope>
</reference>